<keyword evidence="3 9" id="KW-1003">Cell membrane</keyword>
<evidence type="ECO:0000256" key="2">
    <source>
        <dbReference type="ARBA" id="ARBA00022448"/>
    </source>
</evidence>
<evidence type="ECO:0000256" key="7">
    <source>
        <dbReference type="ARBA" id="ARBA00023010"/>
    </source>
</evidence>
<dbReference type="AlphaFoldDB" id="A0A2U3KVB9"/>
<dbReference type="OrthoDB" id="9805019at2"/>
<dbReference type="FunFam" id="1.20.1640.10:FF:000004">
    <property type="entry name" value="Protein translocase subunit SecD"/>
    <property type="match status" value="1"/>
</dbReference>
<evidence type="ECO:0000256" key="6">
    <source>
        <dbReference type="ARBA" id="ARBA00022989"/>
    </source>
</evidence>
<dbReference type="InterPro" id="IPR022646">
    <property type="entry name" value="SecD/SecF_CS"/>
</dbReference>
<dbReference type="SUPFAM" id="SSF82866">
    <property type="entry name" value="Multidrug efflux transporter AcrB transmembrane domain"/>
    <property type="match status" value="1"/>
</dbReference>
<dbReference type="Gene3D" id="3.30.70.3400">
    <property type="match status" value="1"/>
</dbReference>
<dbReference type="PANTHER" id="PTHR30081:SF1">
    <property type="entry name" value="PROTEIN TRANSLOCASE SUBUNIT SECD"/>
    <property type="match status" value="1"/>
</dbReference>
<organism evidence="13 14">
    <name type="scientific">Candidatus Sulfotelmatobacter kueseliae</name>
    <dbReference type="NCBI Taxonomy" id="2042962"/>
    <lineage>
        <taxon>Bacteria</taxon>
        <taxon>Pseudomonadati</taxon>
        <taxon>Acidobacteriota</taxon>
        <taxon>Terriglobia</taxon>
        <taxon>Terriglobales</taxon>
        <taxon>Candidatus Korobacteraceae</taxon>
        <taxon>Candidatus Sulfotelmatobacter</taxon>
    </lineage>
</organism>
<dbReference type="Pfam" id="PF07549">
    <property type="entry name" value="Sec_GG"/>
    <property type="match status" value="1"/>
</dbReference>
<reference evidence="14" key="1">
    <citation type="submission" date="2018-02" db="EMBL/GenBank/DDBJ databases">
        <authorList>
            <person name="Hausmann B."/>
        </authorList>
    </citation>
    <scope>NUCLEOTIDE SEQUENCE [LARGE SCALE GENOMIC DNA]</scope>
    <source>
        <strain evidence="14">Peat soil MAG SbA1</strain>
    </source>
</reference>
<feature type="transmembrane region" description="Helical" evidence="9">
    <location>
        <begin position="426"/>
        <end position="447"/>
    </location>
</feature>
<feature type="transmembrane region" description="Helical" evidence="9">
    <location>
        <begin position="468"/>
        <end position="492"/>
    </location>
</feature>
<sequence>MNKTLLTKLGIILGTLLFFLAGIFGIPKSLSPQGLLAAMGERIHLGLDLRGGTHLILQVQVNDAVNVDAQNAIEILKQQMRSHKIDYADITQPDPQNNPDHVVLKGVQASSRTDLLSIVQDHLPEYSINGGAENSWDLSMKTQNLTELKNKAVTQAIETIRNRIDQLGVSEPTIAPHGLGQYQILVQLPGVDDPARVKDIMQSTAMLEIKQSLGGPYPSEQAARQDKGGILPSDAMLLPGHNMPGTESEGPAWYLVSRISAVSGKDLRDAQPSRDQNGQPSVSFTLTTEGGQRFYNFTSAHVGDMLAVVLDNKVQEVANIHEAIRDRGEISGGRMSEQQSKDLSMILRSGALPAGIKYLQEITVGPSLGADSIRAGVRAAVVGMVAVLIFMLIYYRGAGINADVALILNLIILLGFMGYFEAVLTLPGIAGVILTVGMGVDSNVLIFERIREELRNGKTPSSAVDQGFSHAWVTIVDTHVTTIVSAAILFIFGTGPVRGFATTLTFGLLANLFTAVFVSRVIFDWILSRKQRGEALSI</sequence>
<dbReference type="GO" id="GO:0043952">
    <property type="term" value="P:protein transport by the Sec complex"/>
    <property type="evidence" value="ECO:0007669"/>
    <property type="project" value="UniProtKB-UniRule"/>
</dbReference>
<evidence type="ECO:0000256" key="1">
    <source>
        <dbReference type="ARBA" id="ARBA00004651"/>
    </source>
</evidence>
<evidence type="ECO:0000256" key="9">
    <source>
        <dbReference type="HAMAP-Rule" id="MF_01463"/>
    </source>
</evidence>
<comment type="caution">
    <text evidence="9">Lacks conserved residue(s) required for the propagation of feature annotation.</text>
</comment>
<evidence type="ECO:0000313" key="14">
    <source>
        <dbReference type="Proteomes" id="UP000238701"/>
    </source>
</evidence>
<evidence type="ECO:0000256" key="5">
    <source>
        <dbReference type="ARBA" id="ARBA00022927"/>
    </source>
</evidence>
<dbReference type="EMBL" id="OMOD01000144">
    <property type="protein sequence ID" value="SPF43598.1"/>
    <property type="molecule type" value="Genomic_DNA"/>
</dbReference>
<dbReference type="PANTHER" id="PTHR30081">
    <property type="entry name" value="PROTEIN-EXPORT MEMBRANE PROTEIN SEC"/>
    <property type="match status" value="1"/>
</dbReference>
<feature type="transmembrane region" description="Helical" evidence="9">
    <location>
        <begin position="375"/>
        <end position="395"/>
    </location>
</feature>
<dbReference type="Proteomes" id="UP000238701">
    <property type="component" value="Unassembled WGS sequence"/>
</dbReference>
<feature type="domain" description="SecDF P1 head subdomain" evidence="12">
    <location>
        <begin position="250"/>
        <end position="354"/>
    </location>
</feature>
<dbReference type="InterPro" id="IPR005791">
    <property type="entry name" value="SecD"/>
</dbReference>
<dbReference type="HAMAP" id="MF_01463_B">
    <property type="entry name" value="SecD_B"/>
    <property type="match status" value="1"/>
</dbReference>
<evidence type="ECO:0000256" key="4">
    <source>
        <dbReference type="ARBA" id="ARBA00022692"/>
    </source>
</evidence>
<feature type="domain" description="Protein export membrane protein SecD/SecF C-terminal" evidence="10">
    <location>
        <begin position="357"/>
        <end position="526"/>
    </location>
</feature>
<keyword evidence="8 9" id="KW-0472">Membrane</keyword>
<dbReference type="Pfam" id="PF22599">
    <property type="entry name" value="SecDF_P1_head"/>
    <property type="match status" value="1"/>
</dbReference>
<dbReference type="NCBIfam" id="TIGR00916">
    <property type="entry name" value="2A0604s01"/>
    <property type="match status" value="1"/>
</dbReference>
<dbReference type="InterPro" id="IPR048634">
    <property type="entry name" value="SecD_SecF_C"/>
</dbReference>
<evidence type="ECO:0000313" key="13">
    <source>
        <dbReference type="EMBL" id="SPF43598.1"/>
    </source>
</evidence>
<evidence type="ECO:0000256" key="3">
    <source>
        <dbReference type="ARBA" id="ARBA00022475"/>
    </source>
</evidence>
<protein>
    <recommendedName>
        <fullName evidence="9">Protein translocase subunit SecD</fullName>
    </recommendedName>
</protein>
<dbReference type="GO" id="GO:0006605">
    <property type="term" value="P:protein targeting"/>
    <property type="evidence" value="ECO:0007669"/>
    <property type="project" value="UniProtKB-UniRule"/>
</dbReference>
<dbReference type="GO" id="GO:0065002">
    <property type="term" value="P:intracellular protein transmembrane transport"/>
    <property type="evidence" value="ECO:0007669"/>
    <property type="project" value="UniProtKB-UniRule"/>
</dbReference>
<comment type="function">
    <text evidence="9">Part of the Sec protein translocase complex. Interacts with the SecYEG preprotein conducting channel. SecDF uses the proton motive force (PMF) to complete protein translocation after the ATP-dependent function of SecA.</text>
</comment>
<dbReference type="NCBIfam" id="TIGR01129">
    <property type="entry name" value="secD"/>
    <property type="match status" value="1"/>
</dbReference>
<keyword evidence="5 9" id="KW-0653">Protein transport</keyword>
<evidence type="ECO:0000259" key="12">
    <source>
        <dbReference type="Pfam" id="PF22599"/>
    </source>
</evidence>
<dbReference type="InterPro" id="IPR055344">
    <property type="entry name" value="SecD_SecF_C_bact"/>
</dbReference>
<accession>A0A2U3KVB9</accession>
<keyword evidence="7 9" id="KW-0811">Translocation</keyword>
<proteinExistence type="inferred from homology"/>
<feature type="transmembrane region" description="Helical" evidence="9">
    <location>
        <begin position="402"/>
        <end position="420"/>
    </location>
</feature>
<evidence type="ECO:0000259" key="10">
    <source>
        <dbReference type="Pfam" id="PF02355"/>
    </source>
</evidence>
<evidence type="ECO:0000256" key="8">
    <source>
        <dbReference type="ARBA" id="ARBA00023136"/>
    </source>
</evidence>
<dbReference type="Gene3D" id="3.30.1360.200">
    <property type="match status" value="1"/>
</dbReference>
<dbReference type="InterPro" id="IPR022813">
    <property type="entry name" value="SecD/SecF_arch_bac"/>
</dbReference>
<dbReference type="GO" id="GO:0015450">
    <property type="term" value="F:protein-transporting ATPase activity"/>
    <property type="evidence" value="ECO:0007669"/>
    <property type="project" value="InterPro"/>
</dbReference>
<feature type="domain" description="Protein translocase subunit SecDF P1" evidence="11">
    <location>
        <begin position="153"/>
        <end position="211"/>
    </location>
</feature>
<evidence type="ECO:0000259" key="11">
    <source>
        <dbReference type="Pfam" id="PF21760"/>
    </source>
</evidence>
<name>A0A2U3KVB9_9BACT</name>
<dbReference type="Gene3D" id="3.30.70.3220">
    <property type="match status" value="1"/>
</dbReference>
<feature type="transmembrane region" description="Helical" evidence="9">
    <location>
        <begin position="504"/>
        <end position="523"/>
    </location>
</feature>
<comment type="similarity">
    <text evidence="9">Belongs to the SecD/SecF family. SecD subfamily.</text>
</comment>
<dbReference type="GO" id="GO:0005886">
    <property type="term" value="C:plasma membrane"/>
    <property type="evidence" value="ECO:0007669"/>
    <property type="project" value="UniProtKB-SubCell"/>
</dbReference>
<keyword evidence="4 9" id="KW-0812">Transmembrane</keyword>
<dbReference type="Pfam" id="PF02355">
    <property type="entry name" value="SecD_SecF_C"/>
    <property type="match status" value="1"/>
</dbReference>
<dbReference type="Gene3D" id="1.20.1640.10">
    <property type="entry name" value="Multidrug efflux transporter AcrB transmembrane domain"/>
    <property type="match status" value="1"/>
</dbReference>
<comment type="subcellular location">
    <subcellularLocation>
        <location evidence="1 9">Cell membrane</location>
        <topology evidence="1 9">Multi-pass membrane protein</topology>
    </subcellularLocation>
</comment>
<keyword evidence="6 9" id="KW-1133">Transmembrane helix</keyword>
<gene>
    <name evidence="9 13" type="primary">secD</name>
    <name evidence="13" type="ORF">SBA1_50050</name>
</gene>
<dbReference type="Pfam" id="PF21760">
    <property type="entry name" value="SecD_1st"/>
    <property type="match status" value="1"/>
</dbReference>
<dbReference type="InterPro" id="IPR048631">
    <property type="entry name" value="SecD_1st"/>
</dbReference>
<comment type="subunit">
    <text evidence="9">Forms a complex with SecF. Part of the essential Sec protein translocation apparatus which comprises SecA, SecYEG and auxiliary proteins SecDF. Other proteins may also be involved.</text>
</comment>
<keyword evidence="2 9" id="KW-0813">Transport</keyword>
<dbReference type="InterPro" id="IPR054384">
    <property type="entry name" value="SecDF_P1_head"/>
</dbReference>